<sequence>QCLTQFGKYANVYLYPNISMNTVDDLFASCDIYLDINYGSEVVSALRKAYEHQQLILAFKNTSHNPKFIENDLLFEADDIDGMVTFLQQLTKPKWKQKIARRVQSLDEIAVSYQELLGGQ</sequence>
<feature type="non-terminal residue" evidence="1">
    <location>
        <position position="1"/>
    </location>
</feature>
<protein>
    <submittedName>
        <fullName evidence="1">Accessory Sec system glycosylation chaperone GtfB</fullName>
    </submittedName>
</protein>
<dbReference type="Proteomes" id="UP000824058">
    <property type="component" value="Unassembled WGS sequence"/>
</dbReference>
<dbReference type="AlphaFoldDB" id="A0A9D2JU07"/>
<evidence type="ECO:0000313" key="2">
    <source>
        <dbReference type="Proteomes" id="UP000824058"/>
    </source>
</evidence>
<dbReference type="EMBL" id="DXBD01000028">
    <property type="protein sequence ID" value="HIZ67580.1"/>
    <property type="molecule type" value="Genomic_DNA"/>
</dbReference>
<reference evidence="1" key="2">
    <citation type="submission" date="2021-04" db="EMBL/GenBank/DDBJ databases">
        <authorList>
            <person name="Gilroy R."/>
        </authorList>
    </citation>
    <scope>NUCLEOTIDE SEQUENCE</scope>
    <source>
        <strain evidence="1">ChiBcolR9-63</strain>
    </source>
</reference>
<name>A0A9D2JU07_9STRE</name>
<comment type="caution">
    <text evidence="1">The sequence shown here is derived from an EMBL/GenBank/DDBJ whole genome shotgun (WGS) entry which is preliminary data.</text>
</comment>
<reference evidence="1" key="1">
    <citation type="journal article" date="2021" name="PeerJ">
        <title>Extensive microbial diversity within the chicken gut microbiome revealed by metagenomics and culture.</title>
        <authorList>
            <person name="Gilroy R."/>
            <person name="Ravi A."/>
            <person name="Getino M."/>
            <person name="Pursley I."/>
            <person name="Horton D.L."/>
            <person name="Alikhan N.F."/>
            <person name="Baker D."/>
            <person name="Gharbi K."/>
            <person name="Hall N."/>
            <person name="Watson M."/>
            <person name="Adriaenssens E.M."/>
            <person name="Foster-Nyarko E."/>
            <person name="Jarju S."/>
            <person name="Secka A."/>
            <person name="Antonio M."/>
            <person name="Oren A."/>
            <person name="Chaudhuri R.R."/>
            <person name="La Ragione R."/>
            <person name="Hildebrand F."/>
            <person name="Pallen M.J."/>
        </authorList>
    </citation>
    <scope>NUCLEOTIDE SEQUENCE</scope>
    <source>
        <strain evidence="1">ChiBcolR9-63</strain>
    </source>
</reference>
<organism evidence="1 2">
    <name type="scientific">Candidatus Streptococcus faecavium</name>
    <dbReference type="NCBI Taxonomy" id="2838763"/>
    <lineage>
        <taxon>Bacteria</taxon>
        <taxon>Bacillati</taxon>
        <taxon>Bacillota</taxon>
        <taxon>Bacilli</taxon>
        <taxon>Lactobacillales</taxon>
        <taxon>Streptococcaceae</taxon>
        <taxon>Streptococcus</taxon>
    </lineage>
</organism>
<accession>A0A9D2JU07</accession>
<evidence type="ECO:0000313" key="1">
    <source>
        <dbReference type="EMBL" id="HIZ67580.1"/>
    </source>
</evidence>
<proteinExistence type="predicted"/>
<gene>
    <name evidence="1" type="ORF">H9965_03810</name>
</gene>